<dbReference type="InterPro" id="IPR001304">
    <property type="entry name" value="C-type_lectin-like"/>
</dbReference>
<keyword evidence="12" id="KW-1185">Reference proteome</keyword>
<dbReference type="EMBL" id="LMTZ01000119">
    <property type="protein sequence ID" value="KST64580.1"/>
    <property type="molecule type" value="Genomic_DNA"/>
</dbReference>
<dbReference type="InterPro" id="IPR016186">
    <property type="entry name" value="C-type_lectin-like/link_sf"/>
</dbReference>
<dbReference type="InterPro" id="IPR011049">
    <property type="entry name" value="Serralysin-like_metalloprot_C"/>
</dbReference>
<dbReference type="GO" id="GO:0090729">
    <property type="term" value="F:toxin activity"/>
    <property type="evidence" value="ECO:0007669"/>
    <property type="project" value="UniProtKB-KW"/>
</dbReference>
<evidence type="ECO:0000256" key="8">
    <source>
        <dbReference type="SAM" id="MobiDB-lite"/>
    </source>
</evidence>
<dbReference type="Gene3D" id="2.60.120.260">
    <property type="entry name" value="Galactose-binding domain-like"/>
    <property type="match status" value="1"/>
</dbReference>
<dbReference type="InterPro" id="IPR003995">
    <property type="entry name" value="RTX_toxin_determinant-A"/>
</dbReference>
<evidence type="ECO:0000256" key="7">
    <source>
        <dbReference type="ARBA" id="ARBA00023136"/>
    </source>
</evidence>
<evidence type="ECO:0000256" key="2">
    <source>
        <dbReference type="ARBA" id="ARBA00004613"/>
    </source>
</evidence>
<dbReference type="GO" id="GO:0005576">
    <property type="term" value="C:extracellular region"/>
    <property type="evidence" value="ECO:0007669"/>
    <property type="project" value="UniProtKB-SubCell"/>
</dbReference>
<keyword evidence="6" id="KW-0843">Virulence</keyword>
<feature type="domain" description="C-type lectin" evidence="9">
    <location>
        <begin position="1502"/>
        <end position="1602"/>
    </location>
</feature>
<evidence type="ECO:0000256" key="5">
    <source>
        <dbReference type="ARBA" id="ARBA00022737"/>
    </source>
</evidence>
<gene>
    <name evidence="10" type="ORF">BC008_13365</name>
    <name evidence="11" type="ORF">BC008_18305</name>
</gene>
<feature type="compositionally biased region" description="Low complexity" evidence="8">
    <location>
        <begin position="353"/>
        <end position="427"/>
    </location>
</feature>
<dbReference type="PANTHER" id="PTHR38340:SF1">
    <property type="entry name" value="S-LAYER PROTEIN"/>
    <property type="match status" value="1"/>
</dbReference>
<reference evidence="10 12" key="1">
    <citation type="journal article" date="2015" name="Genome Announc.">
        <title>Draft Genome of the Euendolithic (true boring) Cyanobacterium Mastigocoleus testarum strain BC008.</title>
        <authorList>
            <person name="Guida B.S."/>
            <person name="Garcia-Pichel F."/>
        </authorList>
    </citation>
    <scope>NUCLEOTIDE SEQUENCE [LARGE SCALE GENOMIC DNA]</scope>
    <source>
        <strain evidence="10 12">BC008</strain>
    </source>
</reference>
<dbReference type="GO" id="GO:0016020">
    <property type="term" value="C:membrane"/>
    <property type="evidence" value="ECO:0007669"/>
    <property type="project" value="UniProtKB-SubCell"/>
</dbReference>
<dbReference type="Proteomes" id="UP000053372">
    <property type="component" value="Unassembled WGS sequence"/>
</dbReference>
<accession>A0A0V7ZG29</accession>
<keyword evidence="5" id="KW-0677">Repeat</keyword>
<evidence type="ECO:0000256" key="6">
    <source>
        <dbReference type="ARBA" id="ARBA00023026"/>
    </source>
</evidence>
<dbReference type="Gene3D" id="3.10.100.10">
    <property type="entry name" value="Mannose-Binding Protein A, subunit A"/>
    <property type="match status" value="2"/>
</dbReference>
<dbReference type="Gene3D" id="2.150.10.10">
    <property type="entry name" value="Serralysin-like metalloprotease, C-terminal"/>
    <property type="match status" value="4"/>
</dbReference>
<comment type="subcellular location">
    <subcellularLocation>
        <location evidence="1">Membrane</location>
    </subcellularLocation>
    <subcellularLocation>
        <location evidence="2">Secreted</location>
    </subcellularLocation>
</comment>
<dbReference type="PROSITE" id="PS50041">
    <property type="entry name" value="C_TYPE_LECTIN_2"/>
    <property type="match status" value="2"/>
</dbReference>
<feature type="domain" description="C-type lectin" evidence="9">
    <location>
        <begin position="1135"/>
        <end position="1262"/>
    </location>
</feature>
<evidence type="ECO:0000256" key="1">
    <source>
        <dbReference type="ARBA" id="ARBA00004370"/>
    </source>
</evidence>
<dbReference type="PRINTS" id="PR00313">
    <property type="entry name" value="CABNDNGRPT"/>
</dbReference>
<dbReference type="InterPro" id="IPR001343">
    <property type="entry name" value="Hemolysn_Ca-bd"/>
</dbReference>
<dbReference type="NCBIfam" id="NF038122">
    <property type="entry name" value="metallo_LGF"/>
    <property type="match status" value="1"/>
</dbReference>
<sequence length="1752" mass="189774">MNVSLEQMIGYEMTSLLWGQLFADDIEINIFAKCTDQLDANIIGGAVPEYHEQHYALFLEYFAADITSEEDQLAYDALQQGNTVDFLLNGDLIGGNTKIKLTTALAQALGMNEAISLDRYVLDDSIHFLDGTIMMNQDFSWDFNYLRDSEAAENTLDFLSVALHETGHILGFTSSLDFSLQQDTLYSGRTELTNFSPLDLFRFSAQSLAQNNPDGSVSDLSIGGVAWFSPDGGETLTAKMSTGKEGDGYQASHWERRYDPLGIMDPTLWYQERASITDLDVLAFDVMGYDLSESAGDVEQLFTTQGLELTLAQAKIQLAEKLGVSVEWIEENANVPVSSLDLIAQIEAEIAAAASESTTTTETTSESNTTDSTSESTTTETTSESNTTDSTSESTTTETTSESNTTDSTSESTTTETTSESTTTDNTTNEDEPDKDFFKDLRKMKKKSYKWWAQDNEGGNSSWQEFYEWWSQNNEGGNSSWQEHYEWWAQNNGGGNSSWQELYEWWSQNNEGGNSSWQELYEWWSQDNEGGNSWWQEVFFASQDNGNFTDIRLPGQNNSEITNVIYGDITGGHEDDIIGGDTSNDNIVSGKGDDLVDGAEGDDTIIGGEGYDTIFGFDGNDSIKGGKGDDLISGESGEDVLLGEAGADVLMGGEHDDYLDGGEGRDFLNGDTGHDALIGGKGNDALEGGAGKDLLVGGEGKDIGNGGSGDDFIFGDRYSAILQKAFGNNLTPLIGLFTPETDTTTEEVITVELAQDPMRIEAENMTLSGNYNLASSGTLVQTNSTANISTIFNGQAGLYNIVIGYHDVYGNARITASLGSSTIDDWYLNQTSGSTSPGVSNFKTRTIASEVSLNGGESLFLNTVAYAASSGGDDDDDGGSVVYDKAYIDYVDFVPIVNNNNVTLEKDPVRLEAEEMNWTGVYKEESKTYASGGKLIGPNSDNQWIYGNTTFNLESGLYNVIVGYHDIGKVGESKYNQGRIKVKVNGVEIDNWKLDDVLYDSQLEAGNFTKRTINNVQLSQGDTFGIDSLADFTPEGFIDYIEFVPVEVSTDTSDITGNSNTTDTPNTNDTSNTTSNATDTTATAIELGANSDILRGGNGNDGIDGGEGNDIIFGEDEANDSSNIAPINIAGSFNYGRSTYILSQAGTWTEAQAEAESYGGNLVTINDAAENQWLKDTFGTTEALFIGFSDAETEGTWKWASGQVVDWVLGNTNDGIYTDWAPNQPDDSQGNQDYAILSHIWDPNTNKWDDVTTNASFRGIIEIDWSSAGGNDTIVGGSGDDQIYGNSGNDSIYGDDIDDGIAVKTPQTLTFQQGVNGYNGTVDTQLNGYYWTTSYSNATSLNIDSNDLGYPIHSLIRFEDIFGAQEGQIALDGTINSAFLELDVSDPGSSFKVHEMLKSWSDNVTWYSWDTYDNGVSANGVEASNTAVATTGSVSAGILRIDVTESLKSWQTDPTSNYGWAFLPTGSDGVDFDSAEGAKAPRLVVDVEQVSSSTSGIDGAVYNGSKYIVTDTAMTWNVAQAYAESIGGNLVTINDASEEEWLKTTFGSTEELWIGLTDKNVEGQFEWSSGEALTYTNWVPGEPNNVNGGDYVRMNYQNQWGDKKNIPLRGIIEIKLSTANGSNNIDAGNDHITGNGGNDTISGGAGNDVINGTDEVVAGYYEKDILTGVDGADKFILGDANQAYYATAGHQDYALIKDFDSTVDFLQLHGVAEDYQQQQQGDNIFLSRDGDLVAILEDNITLNLSDSAFEYV</sequence>
<comment type="caution">
    <text evidence="10">The sequence shown here is derived from an EMBL/GenBank/DDBJ whole genome shotgun (WGS) entry which is preliminary data.</text>
</comment>
<dbReference type="Pfam" id="PF00353">
    <property type="entry name" value="HemolysinCabind"/>
    <property type="match status" value="6"/>
</dbReference>
<name>A0A0V7ZG29_9CYAN</name>
<dbReference type="EMBL" id="LMTZ01000138">
    <property type="protein sequence ID" value="KST63448.1"/>
    <property type="molecule type" value="Genomic_DNA"/>
</dbReference>
<evidence type="ECO:0000313" key="12">
    <source>
        <dbReference type="Proteomes" id="UP000053372"/>
    </source>
</evidence>
<dbReference type="InterPro" id="IPR018511">
    <property type="entry name" value="Hemolysin-typ_Ca-bd_CS"/>
</dbReference>
<keyword evidence="3" id="KW-0964">Secreted</keyword>
<feature type="region of interest" description="Disordered" evidence="8">
    <location>
        <begin position="1051"/>
        <end position="1077"/>
    </location>
</feature>
<feature type="compositionally biased region" description="Low complexity" evidence="8">
    <location>
        <begin position="1058"/>
        <end position="1077"/>
    </location>
</feature>
<feature type="region of interest" description="Disordered" evidence="8">
    <location>
        <begin position="353"/>
        <end position="436"/>
    </location>
</feature>
<dbReference type="InterPro" id="IPR050557">
    <property type="entry name" value="RTX_toxin/Mannuronan_C5-epim"/>
</dbReference>
<dbReference type="SUPFAM" id="SSF51120">
    <property type="entry name" value="beta-Roll"/>
    <property type="match status" value="2"/>
</dbReference>
<dbReference type="SUPFAM" id="SSF56436">
    <property type="entry name" value="C-type lectin-like"/>
    <property type="match status" value="2"/>
</dbReference>
<evidence type="ECO:0000256" key="4">
    <source>
        <dbReference type="ARBA" id="ARBA00022656"/>
    </source>
</evidence>
<dbReference type="PRINTS" id="PR01488">
    <property type="entry name" value="RTXTOXINA"/>
</dbReference>
<dbReference type="CDD" id="cd02795">
    <property type="entry name" value="CBM6-CBM35-CBM36_like"/>
    <property type="match status" value="1"/>
</dbReference>
<dbReference type="Pfam" id="PF00059">
    <property type="entry name" value="Lectin_C"/>
    <property type="match status" value="2"/>
</dbReference>
<dbReference type="PROSITE" id="PS00330">
    <property type="entry name" value="HEMOLYSIN_CALCIUM"/>
    <property type="match status" value="5"/>
</dbReference>
<keyword evidence="4" id="KW-0800">Toxin</keyword>
<dbReference type="GO" id="GO:0005509">
    <property type="term" value="F:calcium ion binding"/>
    <property type="evidence" value="ECO:0007669"/>
    <property type="project" value="InterPro"/>
</dbReference>
<evidence type="ECO:0000313" key="11">
    <source>
        <dbReference type="EMBL" id="KST64580.1"/>
    </source>
</evidence>
<evidence type="ECO:0000256" key="3">
    <source>
        <dbReference type="ARBA" id="ARBA00022525"/>
    </source>
</evidence>
<keyword evidence="7" id="KW-0472">Membrane</keyword>
<evidence type="ECO:0000259" key="9">
    <source>
        <dbReference type="PROSITE" id="PS50041"/>
    </source>
</evidence>
<proteinExistence type="predicted"/>
<dbReference type="CDD" id="cd03603">
    <property type="entry name" value="CLECT_VCBS"/>
    <property type="match status" value="2"/>
</dbReference>
<evidence type="ECO:0000313" key="10">
    <source>
        <dbReference type="EMBL" id="KST63448.1"/>
    </source>
</evidence>
<organism evidence="10 12">
    <name type="scientific">Mastigocoleus testarum BC008</name>
    <dbReference type="NCBI Taxonomy" id="371196"/>
    <lineage>
        <taxon>Bacteria</taxon>
        <taxon>Bacillati</taxon>
        <taxon>Cyanobacteriota</taxon>
        <taxon>Cyanophyceae</taxon>
        <taxon>Nostocales</taxon>
        <taxon>Hapalosiphonaceae</taxon>
        <taxon>Mastigocoleus</taxon>
    </lineage>
</organism>
<protein>
    <recommendedName>
        <fullName evidence="9">C-type lectin domain-containing protein</fullName>
    </recommendedName>
</protein>
<dbReference type="InterPro" id="IPR016187">
    <property type="entry name" value="CTDL_fold"/>
</dbReference>
<dbReference type="InterPro" id="IPR034007">
    <property type="entry name" value="CTLD_bac"/>
</dbReference>
<dbReference type="SMART" id="SM00034">
    <property type="entry name" value="CLECT"/>
    <property type="match status" value="2"/>
</dbReference>
<dbReference type="PANTHER" id="PTHR38340">
    <property type="entry name" value="S-LAYER PROTEIN"/>
    <property type="match status" value="1"/>
</dbReference>
<dbReference type="SUPFAM" id="SSF55486">
    <property type="entry name" value="Metalloproteases ('zincins'), catalytic domain"/>
    <property type="match status" value="1"/>
</dbReference>